<dbReference type="PROSITE" id="PS50011">
    <property type="entry name" value="PROTEIN_KINASE_DOM"/>
    <property type="match status" value="1"/>
</dbReference>
<feature type="region of interest" description="Disordered" evidence="1">
    <location>
        <begin position="325"/>
        <end position="353"/>
    </location>
</feature>
<dbReference type="PROSITE" id="PS00108">
    <property type="entry name" value="PROTEIN_KINASE_ST"/>
    <property type="match status" value="1"/>
</dbReference>
<dbReference type="Gene3D" id="1.10.510.10">
    <property type="entry name" value="Transferase(Phosphotransferase) domain 1"/>
    <property type="match status" value="1"/>
</dbReference>
<protein>
    <recommendedName>
        <fullName evidence="2">Protein kinase domain-containing protein</fullName>
    </recommendedName>
</protein>
<feature type="non-terminal residue" evidence="3">
    <location>
        <position position="438"/>
    </location>
</feature>
<dbReference type="EMBL" id="JAROKS010000025">
    <property type="protein sequence ID" value="KAK1786399.1"/>
    <property type="molecule type" value="Genomic_DNA"/>
</dbReference>
<dbReference type="InterPro" id="IPR000719">
    <property type="entry name" value="Prot_kinase_dom"/>
</dbReference>
<sequence length="438" mass="49667">AQRREAALLASMKHPNIVAFKDSFEDNGHLYIVMEYCSGGDLLQRIRQQKGTLFSENVILRWFAQMCLGAQHIHDKRVLHRDLKSKNIFLTTHGTVKLGDFGSACILKRKLHIVLLVLTAPYPCILSCSGEGYAHSYVGTPYYVSPEIWDSQPYNNKSDVWSLGCVLYELCTLRHPFQANSWKSLILRVCRGAYTPIPSHFPYELHYLIKHMFKTNPRDRPSIHTILNSHRASRLLCKHLHVEVPSGACSLRGSRELVQEPVSQWRTEDAEQGTKRLGQKSLIATSTCEESQSISGNPRKKWEKGPSNTVLEALGNAEIISSVTMETAGGSDSRSEEGRGVTQGKRDRKRWERDPPERLWSLLEKVHLSMAFKTYTIHRADAGPLLGPLVTDQPDVPDCPEEIRTDCSRLEPRSDDEDTDFEEDCPADWIAELERMVT</sequence>
<comment type="caution">
    <text evidence="3">The sequence shown here is derived from an EMBL/GenBank/DDBJ whole genome shotgun (WGS) entry which is preliminary data.</text>
</comment>
<dbReference type="SUPFAM" id="SSF56112">
    <property type="entry name" value="Protein kinase-like (PK-like)"/>
    <property type="match status" value="1"/>
</dbReference>
<evidence type="ECO:0000259" key="2">
    <source>
        <dbReference type="PROSITE" id="PS50011"/>
    </source>
</evidence>
<dbReference type="Gene3D" id="3.30.200.20">
    <property type="entry name" value="Phosphorylase Kinase, domain 1"/>
    <property type="match status" value="1"/>
</dbReference>
<reference evidence="3" key="1">
    <citation type="submission" date="2023-03" db="EMBL/GenBank/DDBJ databases">
        <title>Electrophorus voltai genome.</title>
        <authorList>
            <person name="Bian C."/>
        </authorList>
    </citation>
    <scope>NUCLEOTIDE SEQUENCE</scope>
    <source>
        <strain evidence="3">CB-2022</strain>
        <tissue evidence="3">Muscle</tissue>
    </source>
</reference>
<dbReference type="AlphaFoldDB" id="A0AAD8YV22"/>
<dbReference type="InterPro" id="IPR011009">
    <property type="entry name" value="Kinase-like_dom_sf"/>
</dbReference>
<evidence type="ECO:0000313" key="4">
    <source>
        <dbReference type="Proteomes" id="UP001239994"/>
    </source>
</evidence>
<dbReference type="Pfam" id="PF00069">
    <property type="entry name" value="Pkinase"/>
    <property type="match status" value="1"/>
</dbReference>
<dbReference type="GO" id="GO:0005524">
    <property type="term" value="F:ATP binding"/>
    <property type="evidence" value="ECO:0007669"/>
    <property type="project" value="InterPro"/>
</dbReference>
<accession>A0AAD8YV22</accession>
<name>A0AAD8YV22_9TELE</name>
<organism evidence="3 4">
    <name type="scientific">Electrophorus voltai</name>
    <dbReference type="NCBI Taxonomy" id="2609070"/>
    <lineage>
        <taxon>Eukaryota</taxon>
        <taxon>Metazoa</taxon>
        <taxon>Chordata</taxon>
        <taxon>Craniata</taxon>
        <taxon>Vertebrata</taxon>
        <taxon>Euteleostomi</taxon>
        <taxon>Actinopterygii</taxon>
        <taxon>Neopterygii</taxon>
        <taxon>Teleostei</taxon>
        <taxon>Ostariophysi</taxon>
        <taxon>Gymnotiformes</taxon>
        <taxon>Gymnotoidei</taxon>
        <taxon>Gymnotidae</taxon>
        <taxon>Electrophorus</taxon>
    </lineage>
</organism>
<gene>
    <name evidence="3" type="ORF">P4O66_018086</name>
</gene>
<evidence type="ECO:0000313" key="3">
    <source>
        <dbReference type="EMBL" id="KAK1786399.1"/>
    </source>
</evidence>
<dbReference type="Proteomes" id="UP001239994">
    <property type="component" value="Unassembled WGS sequence"/>
</dbReference>
<dbReference type="PANTHER" id="PTHR44984:SF1">
    <property type="entry name" value="SERINE_THREONINE-PROTEIN KINASE NEK3"/>
    <property type="match status" value="1"/>
</dbReference>
<dbReference type="GO" id="GO:0004672">
    <property type="term" value="F:protein kinase activity"/>
    <property type="evidence" value="ECO:0007669"/>
    <property type="project" value="InterPro"/>
</dbReference>
<keyword evidence="4" id="KW-1185">Reference proteome</keyword>
<feature type="domain" description="Protein kinase" evidence="2">
    <location>
        <begin position="1"/>
        <end position="233"/>
    </location>
</feature>
<proteinExistence type="predicted"/>
<dbReference type="SMART" id="SM00220">
    <property type="entry name" value="S_TKc"/>
    <property type="match status" value="1"/>
</dbReference>
<dbReference type="PANTHER" id="PTHR44984">
    <property type="entry name" value="SERINE/THREONINE-PROTEIN KINASE NEK3"/>
    <property type="match status" value="1"/>
</dbReference>
<evidence type="ECO:0000256" key="1">
    <source>
        <dbReference type="SAM" id="MobiDB-lite"/>
    </source>
</evidence>
<dbReference type="InterPro" id="IPR008271">
    <property type="entry name" value="Ser/Thr_kinase_AS"/>
</dbReference>